<reference evidence="1" key="2">
    <citation type="journal article" date="2015" name="Data Brief">
        <title>Shoot transcriptome of the giant reed, Arundo donax.</title>
        <authorList>
            <person name="Barrero R.A."/>
            <person name="Guerrero F.D."/>
            <person name="Moolhuijzen P."/>
            <person name="Goolsby J.A."/>
            <person name="Tidwell J."/>
            <person name="Bellgard S.E."/>
            <person name="Bellgard M.I."/>
        </authorList>
    </citation>
    <scope>NUCLEOTIDE SEQUENCE</scope>
    <source>
        <tissue evidence="1">Shoot tissue taken approximately 20 cm above the soil surface</tissue>
    </source>
</reference>
<reference evidence="1" key="1">
    <citation type="submission" date="2014-09" db="EMBL/GenBank/DDBJ databases">
        <authorList>
            <person name="Magalhaes I.L.F."/>
            <person name="Oliveira U."/>
            <person name="Santos F.R."/>
            <person name="Vidigal T.H.D.A."/>
            <person name="Brescovit A.D."/>
            <person name="Santos A.J."/>
        </authorList>
    </citation>
    <scope>NUCLEOTIDE SEQUENCE</scope>
    <source>
        <tissue evidence="1">Shoot tissue taken approximately 20 cm above the soil surface</tissue>
    </source>
</reference>
<organism evidence="1">
    <name type="scientific">Arundo donax</name>
    <name type="common">Giant reed</name>
    <name type="synonym">Donax arundinaceus</name>
    <dbReference type="NCBI Taxonomy" id="35708"/>
    <lineage>
        <taxon>Eukaryota</taxon>
        <taxon>Viridiplantae</taxon>
        <taxon>Streptophyta</taxon>
        <taxon>Embryophyta</taxon>
        <taxon>Tracheophyta</taxon>
        <taxon>Spermatophyta</taxon>
        <taxon>Magnoliopsida</taxon>
        <taxon>Liliopsida</taxon>
        <taxon>Poales</taxon>
        <taxon>Poaceae</taxon>
        <taxon>PACMAD clade</taxon>
        <taxon>Arundinoideae</taxon>
        <taxon>Arundineae</taxon>
        <taxon>Arundo</taxon>
    </lineage>
</organism>
<dbReference type="EMBL" id="GBRH01167807">
    <property type="protein sequence ID" value="JAE30089.1"/>
    <property type="molecule type" value="Transcribed_RNA"/>
</dbReference>
<proteinExistence type="predicted"/>
<evidence type="ECO:0000313" key="1">
    <source>
        <dbReference type="EMBL" id="JAE30089.1"/>
    </source>
</evidence>
<accession>A0A0A9H2T3</accession>
<protein>
    <submittedName>
        <fullName evidence="1">Uncharacterized protein</fullName>
    </submittedName>
</protein>
<name>A0A0A9H2T3_ARUDO</name>
<sequence length="47" mass="5331">MNKCCPTICCNASILDGRSELISRAFLNYHLPEFATFCHLLIQISRS</sequence>
<dbReference type="AlphaFoldDB" id="A0A0A9H2T3"/>